<keyword evidence="3" id="KW-1185">Reference proteome</keyword>
<evidence type="ECO:0000313" key="2">
    <source>
        <dbReference type="EMBL" id="EAX93106.1"/>
    </source>
</evidence>
<keyword evidence="1" id="KW-1133">Transmembrane helix</keyword>
<dbReference type="VEuPathDB" id="TrichDB:TVAG_261160"/>
<reference evidence="2" key="2">
    <citation type="journal article" date="2007" name="Science">
        <title>Draft genome sequence of the sexually transmitted pathogen Trichomonas vaginalis.</title>
        <authorList>
            <person name="Carlton J.M."/>
            <person name="Hirt R.P."/>
            <person name="Silva J.C."/>
            <person name="Delcher A.L."/>
            <person name="Schatz M."/>
            <person name="Zhao Q."/>
            <person name="Wortman J.R."/>
            <person name="Bidwell S.L."/>
            <person name="Alsmark U.C.M."/>
            <person name="Besteiro S."/>
            <person name="Sicheritz-Ponten T."/>
            <person name="Noel C.J."/>
            <person name="Dacks J.B."/>
            <person name="Foster P.G."/>
            <person name="Simillion C."/>
            <person name="Van de Peer Y."/>
            <person name="Miranda-Saavedra D."/>
            <person name="Barton G.J."/>
            <person name="Westrop G.D."/>
            <person name="Mueller S."/>
            <person name="Dessi D."/>
            <person name="Fiori P.L."/>
            <person name="Ren Q."/>
            <person name="Paulsen I."/>
            <person name="Zhang H."/>
            <person name="Bastida-Corcuera F.D."/>
            <person name="Simoes-Barbosa A."/>
            <person name="Brown M.T."/>
            <person name="Hayes R.D."/>
            <person name="Mukherjee M."/>
            <person name="Okumura C.Y."/>
            <person name="Schneider R."/>
            <person name="Smith A.J."/>
            <person name="Vanacova S."/>
            <person name="Villalvazo M."/>
            <person name="Haas B.J."/>
            <person name="Pertea M."/>
            <person name="Feldblyum T.V."/>
            <person name="Utterback T.R."/>
            <person name="Shu C.L."/>
            <person name="Osoegawa K."/>
            <person name="de Jong P.J."/>
            <person name="Hrdy I."/>
            <person name="Horvathova L."/>
            <person name="Zubacova Z."/>
            <person name="Dolezal P."/>
            <person name="Malik S.B."/>
            <person name="Logsdon J.M. Jr."/>
            <person name="Henze K."/>
            <person name="Gupta A."/>
            <person name="Wang C.C."/>
            <person name="Dunne R.L."/>
            <person name="Upcroft J.A."/>
            <person name="Upcroft P."/>
            <person name="White O."/>
            <person name="Salzberg S.L."/>
            <person name="Tang P."/>
            <person name="Chiu C.-H."/>
            <person name="Lee Y.-S."/>
            <person name="Embley T.M."/>
            <person name="Coombs G.H."/>
            <person name="Mottram J.C."/>
            <person name="Tachezy J."/>
            <person name="Fraser-Liggett C.M."/>
            <person name="Johnson P.J."/>
        </authorList>
    </citation>
    <scope>NUCLEOTIDE SEQUENCE [LARGE SCALE GENOMIC DNA]</scope>
    <source>
        <strain evidence="2">G3</strain>
    </source>
</reference>
<dbReference type="InParanoid" id="A2FPS6"/>
<keyword evidence="1" id="KW-0472">Membrane</keyword>
<feature type="transmembrane region" description="Helical" evidence="1">
    <location>
        <begin position="475"/>
        <end position="494"/>
    </location>
</feature>
<reference evidence="2" key="1">
    <citation type="submission" date="2006-10" db="EMBL/GenBank/DDBJ databases">
        <authorList>
            <person name="Amadeo P."/>
            <person name="Zhao Q."/>
            <person name="Wortman J."/>
            <person name="Fraser-Liggett C."/>
            <person name="Carlton J."/>
        </authorList>
    </citation>
    <scope>NUCLEOTIDE SEQUENCE</scope>
    <source>
        <strain evidence="2">G3</strain>
    </source>
</reference>
<proteinExistence type="predicted"/>
<sequence length="624" mass="71925">MNILFCIPLVASWIFGTCLMNFLLHGRIISLVILAAGCSFGEIFSAWMFFIFSLWFEPDILHCMIHSLTLVLFAAVFMYLTPKQYRKLAFPNKPEILLAIVIPSVFVSFLEYISVAYKENNFRGAAYGDTPFHMNIISSFAFGCNKNRKRLFQITAPFFAGEILAYPIIPNFYSSVFITGFNANFHQSIVYPSLIFIWAIFTLIVCTTYAFTRSVAACALSPVFFIFIGGTGFLNLFKLKGKSLFYTDFVHVLGNGKYGTFFHSLIHVILPQRASLFALPICWSVIYILSMMKSQLDIKAFIAIGILVSSLPQVQGHALIALFEFGVCYAVIRFPWKDLSKAKYVILNYLVMCFFGLSLGLFQLKPYMGRVQKKFMRFEPVWVESGRQFNFFSFWWLGLGCFGVIALANGVVILSLRQFKIYFPSLFVFYLSNVIVYQPWNLDNTKVFYAAFIPLALPVVSNFFVYIYNHFRKKSLIVLIPLFLGTTFSGLLAVRMCLVESYNVWPDFKKDMEFANWIKKNTPYNATFVTDTWHGNPVSTLAGRQLLYGYLGWISSHGIDYTARYNALSKYKSNKNNVKLLDNFDVTYYVETPKEKPITPYEEHWKQIYKFENYKVYKRINKTT</sequence>
<feature type="transmembrane region" description="Helical" evidence="1">
    <location>
        <begin position="421"/>
        <end position="440"/>
    </location>
</feature>
<feature type="transmembrane region" description="Helical" evidence="1">
    <location>
        <begin position="151"/>
        <end position="169"/>
    </location>
</feature>
<feature type="transmembrane region" description="Helical" evidence="1">
    <location>
        <begin position="94"/>
        <end position="113"/>
    </location>
</feature>
<dbReference type="EMBL" id="DS113930">
    <property type="protein sequence ID" value="EAX93106.1"/>
    <property type="molecule type" value="Genomic_DNA"/>
</dbReference>
<accession>A2FPS6</accession>
<protein>
    <submittedName>
        <fullName evidence="2">Uncharacterized protein</fullName>
    </submittedName>
</protein>
<feature type="transmembrane region" description="Helical" evidence="1">
    <location>
        <begin position="6"/>
        <end position="24"/>
    </location>
</feature>
<dbReference type="Proteomes" id="UP000001542">
    <property type="component" value="Unassembled WGS sequence"/>
</dbReference>
<feature type="transmembrane region" description="Helical" evidence="1">
    <location>
        <begin position="218"/>
        <end position="237"/>
    </location>
</feature>
<feature type="transmembrane region" description="Helical" evidence="1">
    <location>
        <begin position="31"/>
        <end position="52"/>
    </location>
</feature>
<dbReference type="KEGG" id="tva:4750824"/>
<feature type="transmembrane region" description="Helical" evidence="1">
    <location>
        <begin position="394"/>
        <end position="414"/>
    </location>
</feature>
<feature type="transmembrane region" description="Helical" evidence="1">
    <location>
        <begin position="346"/>
        <end position="364"/>
    </location>
</feature>
<dbReference type="OrthoDB" id="10263533at2759"/>
<dbReference type="RefSeq" id="XP_001306036.1">
    <property type="nucleotide sequence ID" value="XM_001306035.1"/>
</dbReference>
<dbReference type="AlphaFoldDB" id="A2FPS6"/>
<dbReference type="OMA" id="WISSHGI"/>
<feature type="transmembrane region" description="Helical" evidence="1">
    <location>
        <begin position="446"/>
        <end position="468"/>
    </location>
</feature>
<feature type="transmembrane region" description="Helical" evidence="1">
    <location>
        <begin position="189"/>
        <end position="211"/>
    </location>
</feature>
<feature type="transmembrane region" description="Helical" evidence="1">
    <location>
        <begin position="296"/>
        <end position="312"/>
    </location>
</feature>
<keyword evidence="1" id="KW-0812">Transmembrane</keyword>
<feature type="transmembrane region" description="Helical" evidence="1">
    <location>
        <begin position="64"/>
        <end position="82"/>
    </location>
</feature>
<evidence type="ECO:0000256" key="1">
    <source>
        <dbReference type="SAM" id="Phobius"/>
    </source>
</evidence>
<gene>
    <name evidence="2" type="ORF">TVAG_261160</name>
</gene>
<evidence type="ECO:0000313" key="3">
    <source>
        <dbReference type="Proteomes" id="UP000001542"/>
    </source>
</evidence>
<dbReference type="VEuPathDB" id="TrichDB:TVAGG3_0494580"/>
<organism evidence="2 3">
    <name type="scientific">Trichomonas vaginalis (strain ATCC PRA-98 / G3)</name>
    <dbReference type="NCBI Taxonomy" id="412133"/>
    <lineage>
        <taxon>Eukaryota</taxon>
        <taxon>Metamonada</taxon>
        <taxon>Parabasalia</taxon>
        <taxon>Trichomonadida</taxon>
        <taxon>Trichomonadidae</taxon>
        <taxon>Trichomonas</taxon>
    </lineage>
</organism>
<name>A2FPS6_TRIV3</name>
<feature type="transmembrane region" description="Helical" evidence="1">
    <location>
        <begin position="265"/>
        <end position="289"/>
    </location>
</feature>